<evidence type="ECO:0000259" key="11">
    <source>
        <dbReference type="PROSITE" id="PS51384"/>
    </source>
</evidence>
<dbReference type="InterPro" id="IPR001709">
    <property type="entry name" value="Flavoprot_Pyr_Nucl_cyt_Rdtase"/>
</dbReference>
<dbReference type="PANTHER" id="PTHR19384">
    <property type="entry name" value="NITRIC OXIDE SYNTHASE-RELATED"/>
    <property type="match status" value="1"/>
</dbReference>
<keyword evidence="3" id="KW-0285">Flavoprotein</keyword>
<dbReference type="PRINTS" id="PR00371">
    <property type="entry name" value="FPNCR"/>
</dbReference>
<keyword evidence="7" id="KW-0560">Oxidoreductase</keyword>
<keyword evidence="13" id="KW-1185">Reference proteome</keyword>
<evidence type="ECO:0000256" key="1">
    <source>
        <dbReference type="ARBA" id="ARBA00001917"/>
    </source>
</evidence>
<dbReference type="PRINTS" id="PR00369">
    <property type="entry name" value="FLAVODOXIN"/>
</dbReference>
<organism evidence="12 13">
    <name type="scientific">Nannochloropsis salina CCMP1776</name>
    <dbReference type="NCBI Taxonomy" id="1027361"/>
    <lineage>
        <taxon>Eukaryota</taxon>
        <taxon>Sar</taxon>
        <taxon>Stramenopiles</taxon>
        <taxon>Ochrophyta</taxon>
        <taxon>Eustigmatophyceae</taxon>
        <taxon>Eustigmatales</taxon>
        <taxon>Monodopsidaceae</taxon>
        <taxon>Microchloropsis</taxon>
        <taxon>Microchloropsis salina</taxon>
    </lineage>
</organism>
<dbReference type="InterPro" id="IPR008254">
    <property type="entry name" value="Flavodoxin/NO_synth"/>
</dbReference>
<evidence type="ECO:0000256" key="8">
    <source>
        <dbReference type="ARBA" id="ARBA00023797"/>
    </source>
</evidence>
<evidence type="ECO:0000313" key="13">
    <source>
        <dbReference type="Proteomes" id="UP000355283"/>
    </source>
</evidence>
<dbReference type="InterPro" id="IPR001094">
    <property type="entry name" value="Flavdoxin-like"/>
</dbReference>
<dbReference type="EC" id="1.6.2.4" evidence="8"/>
<dbReference type="Gene3D" id="3.40.50.360">
    <property type="match status" value="1"/>
</dbReference>
<dbReference type="Pfam" id="PF00175">
    <property type="entry name" value="NAD_binding_1"/>
    <property type="match status" value="1"/>
</dbReference>
<evidence type="ECO:0000256" key="4">
    <source>
        <dbReference type="ARBA" id="ARBA00022643"/>
    </source>
</evidence>
<dbReference type="PROSITE" id="PS50902">
    <property type="entry name" value="FLAVODOXIN_LIKE"/>
    <property type="match status" value="1"/>
</dbReference>
<feature type="domain" description="FAD-binding FR-type" evidence="11">
    <location>
        <begin position="287"/>
        <end position="516"/>
    </location>
</feature>
<protein>
    <recommendedName>
        <fullName evidence="8">NADPH--hemoprotein reductase</fullName>
        <ecNumber evidence="8">1.6.2.4</ecNumber>
    </recommendedName>
</protein>
<dbReference type="GO" id="GO:0003958">
    <property type="term" value="F:NADPH-hemoprotein reductase activity"/>
    <property type="evidence" value="ECO:0007669"/>
    <property type="project" value="UniProtKB-EC"/>
</dbReference>
<dbReference type="InterPro" id="IPR001433">
    <property type="entry name" value="OxRdtase_FAD/NAD-bd"/>
</dbReference>
<dbReference type="Gene3D" id="2.40.30.10">
    <property type="entry name" value="Translation factors"/>
    <property type="match status" value="1"/>
</dbReference>
<dbReference type="SUPFAM" id="SSF52343">
    <property type="entry name" value="Ferredoxin reductase-like, C-terminal NADP-linked domain"/>
    <property type="match status" value="1"/>
</dbReference>
<dbReference type="InterPro" id="IPR017938">
    <property type="entry name" value="Riboflavin_synthase-like_b-brl"/>
</dbReference>
<keyword evidence="6" id="KW-0521">NADP</keyword>
<feature type="transmembrane region" description="Helical" evidence="9">
    <location>
        <begin position="6"/>
        <end position="27"/>
    </location>
</feature>
<dbReference type="Pfam" id="PF00258">
    <property type="entry name" value="Flavodoxin_1"/>
    <property type="match status" value="1"/>
</dbReference>
<keyword evidence="4" id="KW-0288">FMN</keyword>
<dbReference type="AlphaFoldDB" id="A0A4D9DCX0"/>
<dbReference type="InterPro" id="IPR003097">
    <property type="entry name" value="CysJ-like_FAD-binding"/>
</dbReference>
<evidence type="ECO:0000313" key="12">
    <source>
        <dbReference type="EMBL" id="TFJ88257.1"/>
    </source>
</evidence>
<name>A0A4D9DCX0_9STRA</name>
<dbReference type="GO" id="GO:0010181">
    <property type="term" value="F:FMN binding"/>
    <property type="evidence" value="ECO:0007669"/>
    <property type="project" value="InterPro"/>
</dbReference>
<evidence type="ECO:0000256" key="7">
    <source>
        <dbReference type="ARBA" id="ARBA00023002"/>
    </source>
</evidence>
<keyword evidence="5" id="KW-0274">FAD</keyword>
<dbReference type="SUPFAM" id="SSF63380">
    <property type="entry name" value="Riboflavin synthase domain-like"/>
    <property type="match status" value="1"/>
</dbReference>
<keyword evidence="9" id="KW-1133">Transmembrane helix</keyword>
<keyword evidence="9" id="KW-0812">Transmembrane</keyword>
<dbReference type="GO" id="GO:0050660">
    <property type="term" value="F:flavin adenine dinucleotide binding"/>
    <property type="evidence" value="ECO:0007669"/>
    <property type="project" value="TreeGrafter"/>
</dbReference>
<dbReference type="Gene3D" id="3.40.50.80">
    <property type="entry name" value="Nucleotide-binding domain of ferredoxin-NADP reductase (FNR) module"/>
    <property type="match status" value="1"/>
</dbReference>
<feature type="domain" description="Flavodoxin-like" evidence="10">
    <location>
        <begin position="65"/>
        <end position="208"/>
    </location>
</feature>
<dbReference type="PROSITE" id="PS51384">
    <property type="entry name" value="FAD_FR"/>
    <property type="match status" value="1"/>
</dbReference>
<dbReference type="Gene3D" id="1.20.990.10">
    <property type="entry name" value="NADPH-cytochrome p450 Reductase, Chain A, domain 3"/>
    <property type="match status" value="1"/>
</dbReference>
<sequence>MVEDGIITPWTVLAALLTASTAVALLVTRFVRKAPPLPLDPKEGPRTGRVTRNSVEAGSFPNGAIDIYFGSQTGTAEGFAKVLAREASRYGFEGRVVDLETFEPEKLQATSLAIFLLATYGEGDPTDNAMAFSKWLRNEDDELSEQAVGGLKYAVFGLGSTQYEHYNKMGKVAHQRLQDLGARPVVDLGLGDELTVEEDFERWSEGLWSEFTQAAIEMGRSDTVAIVEPAEVPAQGEQLDFTLKLLPTKGLLGRSTGKEKVGPSASNGAGVVKLDESKIQASTKFYFHNHEVAVLANRELRSPRDGGSTRHVELDLAGSGLTYSTADNLAVLPENPAAVVEAVAGGQGYDLDALFDMVCDKAKFPTPCTVRDALTLYLDLCGLPRRTTLGQLAAFALSAKEAERIKFLASKQGREEYNRFVVQEGRSLAELITESFPSVRLPLQHLINLAPHLQPRYYTISSSSSVYPSQVHATVAVTKDESRPGRVHWGVCSSYLAAPSTQRVRIFIRPSSFRLPIDSATPIILIGPGTGIAPMRALLQERRYQRQVADKEVGETLLYFGCRRRDTDFLYEEEMASFKEDGTLTDLQLAFSREKKEKVYVQHLLVQSANASKLWALMSKKSGHIYVCGGTSMGLDVHKAIVSVVERAGKLNETAATDYVKELQAQGRYVQELWAA</sequence>
<dbReference type="SUPFAM" id="SSF52218">
    <property type="entry name" value="Flavoproteins"/>
    <property type="match status" value="1"/>
</dbReference>
<dbReference type="InterPro" id="IPR017927">
    <property type="entry name" value="FAD-bd_FR_type"/>
</dbReference>
<proteinExistence type="predicted"/>
<reference evidence="12 13" key="1">
    <citation type="submission" date="2019-01" db="EMBL/GenBank/DDBJ databases">
        <title>Nuclear Genome Assembly of the Microalgal Biofuel strain Nannochloropsis salina CCMP1776.</title>
        <authorList>
            <person name="Hovde B."/>
        </authorList>
    </citation>
    <scope>NUCLEOTIDE SEQUENCE [LARGE SCALE GENOMIC DNA]</scope>
    <source>
        <strain evidence="12 13">CCMP1776</strain>
    </source>
</reference>
<evidence type="ECO:0000256" key="2">
    <source>
        <dbReference type="ARBA" id="ARBA00001974"/>
    </source>
</evidence>
<dbReference type="InterPro" id="IPR023173">
    <property type="entry name" value="NADPH_Cyt_P450_Rdtase_alpha"/>
</dbReference>
<comment type="cofactor">
    <cofactor evidence="2">
        <name>FAD</name>
        <dbReference type="ChEBI" id="CHEBI:57692"/>
    </cofactor>
</comment>
<comment type="caution">
    <text evidence="12">The sequence shown here is derived from an EMBL/GenBank/DDBJ whole genome shotgun (WGS) entry which is preliminary data.</text>
</comment>
<evidence type="ECO:0000256" key="5">
    <source>
        <dbReference type="ARBA" id="ARBA00022827"/>
    </source>
</evidence>
<dbReference type="InterPro" id="IPR029039">
    <property type="entry name" value="Flavoprotein-like_sf"/>
</dbReference>
<gene>
    <name evidence="12" type="ORF">NSK_000606</name>
</gene>
<evidence type="ECO:0000259" key="10">
    <source>
        <dbReference type="PROSITE" id="PS50902"/>
    </source>
</evidence>
<dbReference type="Proteomes" id="UP000355283">
    <property type="component" value="Unassembled WGS sequence"/>
</dbReference>
<dbReference type="OrthoDB" id="1856718at2759"/>
<dbReference type="FunFam" id="3.40.50.80:FF:000001">
    <property type="entry name" value="NADPH--cytochrome P450 reductase 1"/>
    <property type="match status" value="1"/>
</dbReference>
<dbReference type="InterPro" id="IPR039261">
    <property type="entry name" value="FNR_nucleotide-bd"/>
</dbReference>
<accession>A0A4D9DCX0</accession>
<dbReference type="Pfam" id="PF00667">
    <property type="entry name" value="FAD_binding_1"/>
    <property type="match status" value="1"/>
</dbReference>
<dbReference type="EMBL" id="SDOX01000002">
    <property type="protein sequence ID" value="TFJ88257.1"/>
    <property type="molecule type" value="Genomic_DNA"/>
</dbReference>
<evidence type="ECO:0000256" key="6">
    <source>
        <dbReference type="ARBA" id="ARBA00022857"/>
    </source>
</evidence>
<comment type="cofactor">
    <cofactor evidence="1">
        <name>FMN</name>
        <dbReference type="ChEBI" id="CHEBI:58210"/>
    </cofactor>
</comment>
<keyword evidence="9" id="KW-0472">Membrane</keyword>
<evidence type="ECO:0000256" key="9">
    <source>
        <dbReference type="SAM" id="Phobius"/>
    </source>
</evidence>
<dbReference type="PANTHER" id="PTHR19384:SF17">
    <property type="entry name" value="NADPH--CYTOCHROME P450 REDUCTASE"/>
    <property type="match status" value="1"/>
</dbReference>
<dbReference type="GO" id="GO:0005829">
    <property type="term" value="C:cytosol"/>
    <property type="evidence" value="ECO:0007669"/>
    <property type="project" value="TreeGrafter"/>
</dbReference>
<evidence type="ECO:0000256" key="3">
    <source>
        <dbReference type="ARBA" id="ARBA00022630"/>
    </source>
</evidence>